<dbReference type="EMBL" id="JABEZX010000007">
    <property type="protein sequence ID" value="MBA0561726.1"/>
    <property type="molecule type" value="Genomic_DNA"/>
</dbReference>
<name>A0A7J8MAN1_9ROSI</name>
<proteinExistence type="predicted"/>
<sequence>MRFCCVVAPLFLIRFWRYAYYRKLNHVGRKLYVFWAN</sequence>
<protein>
    <submittedName>
        <fullName evidence="1">Uncharacterized protein</fullName>
    </submittedName>
</protein>
<gene>
    <name evidence="1" type="ORF">Golob_018527</name>
</gene>
<evidence type="ECO:0000313" key="1">
    <source>
        <dbReference type="EMBL" id="MBA0561726.1"/>
    </source>
</evidence>
<keyword evidence="2" id="KW-1185">Reference proteome</keyword>
<dbReference type="AlphaFoldDB" id="A0A7J8MAN1"/>
<dbReference type="Proteomes" id="UP000593572">
    <property type="component" value="Unassembled WGS sequence"/>
</dbReference>
<feature type="non-terminal residue" evidence="1">
    <location>
        <position position="37"/>
    </location>
</feature>
<evidence type="ECO:0000313" key="2">
    <source>
        <dbReference type="Proteomes" id="UP000593572"/>
    </source>
</evidence>
<reference evidence="1 2" key="1">
    <citation type="journal article" date="2019" name="Genome Biol. Evol.">
        <title>Insights into the evolution of the New World diploid cottons (Gossypium, subgenus Houzingenia) based on genome sequencing.</title>
        <authorList>
            <person name="Grover C.E."/>
            <person name="Arick M.A. 2nd"/>
            <person name="Thrash A."/>
            <person name="Conover J.L."/>
            <person name="Sanders W.S."/>
            <person name="Peterson D.G."/>
            <person name="Frelichowski J.E."/>
            <person name="Scheffler J.A."/>
            <person name="Scheffler B.E."/>
            <person name="Wendel J.F."/>
        </authorList>
    </citation>
    <scope>NUCLEOTIDE SEQUENCE [LARGE SCALE GENOMIC DNA]</scope>
    <source>
        <strain evidence="1">157</strain>
        <tissue evidence="1">Leaf</tissue>
    </source>
</reference>
<accession>A0A7J8MAN1</accession>
<comment type="caution">
    <text evidence="1">The sequence shown here is derived from an EMBL/GenBank/DDBJ whole genome shotgun (WGS) entry which is preliminary data.</text>
</comment>
<organism evidence="1 2">
    <name type="scientific">Gossypium lobatum</name>
    <dbReference type="NCBI Taxonomy" id="34289"/>
    <lineage>
        <taxon>Eukaryota</taxon>
        <taxon>Viridiplantae</taxon>
        <taxon>Streptophyta</taxon>
        <taxon>Embryophyta</taxon>
        <taxon>Tracheophyta</taxon>
        <taxon>Spermatophyta</taxon>
        <taxon>Magnoliopsida</taxon>
        <taxon>eudicotyledons</taxon>
        <taxon>Gunneridae</taxon>
        <taxon>Pentapetalae</taxon>
        <taxon>rosids</taxon>
        <taxon>malvids</taxon>
        <taxon>Malvales</taxon>
        <taxon>Malvaceae</taxon>
        <taxon>Malvoideae</taxon>
        <taxon>Gossypium</taxon>
    </lineage>
</organism>